<sequence>MTCKGEQVARNTPVSSAQANKNLVLTNLKYKSLVDSFLERNTQVLLLLLLEIIKTRDESVGFFSRC</sequence>
<evidence type="ECO:0000313" key="2">
    <source>
        <dbReference type="Proteomes" id="UP000078200"/>
    </source>
</evidence>
<proteinExistence type="predicted"/>
<name>A0A1A9UN19_GLOAU</name>
<organism evidence="1 2">
    <name type="scientific">Glossina austeni</name>
    <name type="common">Savannah tsetse fly</name>
    <dbReference type="NCBI Taxonomy" id="7395"/>
    <lineage>
        <taxon>Eukaryota</taxon>
        <taxon>Metazoa</taxon>
        <taxon>Ecdysozoa</taxon>
        <taxon>Arthropoda</taxon>
        <taxon>Hexapoda</taxon>
        <taxon>Insecta</taxon>
        <taxon>Pterygota</taxon>
        <taxon>Neoptera</taxon>
        <taxon>Endopterygota</taxon>
        <taxon>Diptera</taxon>
        <taxon>Brachycera</taxon>
        <taxon>Muscomorpha</taxon>
        <taxon>Hippoboscoidea</taxon>
        <taxon>Glossinidae</taxon>
        <taxon>Glossina</taxon>
    </lineage>
</organism>
<reference evidence="1" key="1">
    <citation type="submission" date="2020-05" db="UniProtKB">
        <authorList>
            <consortium name="EnsemblMetazoa"/>
        </authorList>
    </citation>
    <scope>IDENTIFICATION</scope>
    <source>
        <strain evidence="1">TTRI</strain>
    </source>
</reference>
<dbReference type="AlphaFoldDB" id="A0A1A9UN19"/>
<dbReference type="EnsemblMetazoa" id="GAUT009989-RA">
    <property type="protein sequence ID" value="GAUT009989-PA"/>
    <property type="gene ID" value="GAUT009989"/>
</dbReference>
<accession>A0A1A9UN19</accession>
<protein>
    <submittedName>
        <fullName evidence="1">Uncharacterized protein</fullName>
    </submittedName>
</protein>
<dbReference type="Proteomes" id="UP000078200">
    <property type="component" value="Unassembled WGS sequence"/>
</dbReference>
<keyword evidence="2" id="KW-1185">Reference proteome</keyword>
<evidence type="ECO:0000313" key="1">
    <source>
        <dbReference type="EnsemblMetazoa" id="GAUT009989-PA"/>
    </source>
</evidence>
<dbReference type="VEuPathDB" id="VectorBase:GAUT009989"/>